<evidence type="ECO:0000256" key="1">
    <source>
        <dbReference type="ARBA" id="ARBA00005964"/>
    </source>
</evidence>
<comment type="caution">
    <text evidence="5">The sequence shown here is derived from an EMBL/GenBank/DDBJ whole genome shotgun (WGS) entry which is preliminary data.</text>
</comment>
<dbReference type="EMBL" id="QZBZ01000099">
    <property type="protein sequence ID" value="TIA36667.1"/>
    <property type="molecule type" value="Genomic_DNA"/>
</dbReference>
<dbReference type="Gene3D" id="3.40.50.1820">
    <property type="entry name" value="alpha/beta hydrolase"/>
    <property type="match status" value="1"/>
</dbReference>
<dbReference type="InterPro" id="IPR029058">
    <property type="entry name" value="AB_hydrolase_fold"/>
</dbReference>
<dbReference type="AlphaFoldDB" id="A0A4V4LEW2"/>
<dbReference type="Proteomes" id="UP000308724">
    <property type="component" value="Unassembled WGS sequence"/>
</dbReference>
<evidence type="ECO:0000313" key="6">
    <source>
        <dbReference type="Proteomes" id="UP000308724"/>
    </source>
</evidence>
<dbReference type="SUPFAM" id="SSF53474">
    <property type="entry name" value="alpha/beta-Hydrolases"/>
    <property type="match status" value="1"/>
</dbReference>
<evidence type="ECO:0000313" key="5">
    <source>
        <dbReference type="EMBL" id="TIA36667.1"/>
    </source>
</evidence>
<dbReference type="PANTHER" id="PTHR11559">
    <property type="entry name" value="CARBOXYLESTERASE"/>
    <property type="match status" value="1"/>
</dbReference>
<sequence>MATLRCHFYNPSHTFIPQEHYYLADIMMEKLASALMMCGIVNAALYEGVISTSHGQVQGHPAFNSTPNGNLTNWKDITVWKGIPFAASTAGENRWKAPKPAGRWNGTLDAKNYGDICPSTSSNSEYTISENCLNLNIWTSATSTTQKRPVVMWSYPAYSTAADALFDGAGMADAGVVYVNYNYRTGALGWLAHPELSQERVNTVGFNSSGNYGMLDQFAALKWIHDNIEAFGGDPNRITVMGQSAGSAATQHILNSPLNKGLIVGAIIESGVRDPHDPLCETLAENYRNLTFALNQGLDYLADKNTSSIANARKLDYTTFVDSDFPPTSSSWTFTATLDHYALPDTYENTLRKGAANDVPIITGNTRDESGATYGLNITIAEYLADLNETYSGQWVDKFLELYPGNNASQASESENQQFTDRSIIGTWIWAQKWKQAAKSPIYTYIWDHAPPGQSQGAYHESEINYVLNNLYGTDSPWTDEDYEIAATMNSYWVNFIKTGDPNGQGLTRWDKSNSKEITQRLGDGFGPVQLALADRVKLMEEWLLTQPVW</sequence>
<evidence type="ECO:0000256" key="2">
    <source>
        <dbReference type="ARBA" id="ARBA00022801"/>
    </source>
</evidence>
<reference evidence="5 6" key="1">
    <citation type="submission" date="2018-10" db="EMBL/GenBank/DDBJ databases">
        <title>Fifty Aureobasidium pullulans genomes reveal a recombining polyextremotolerant generalist.</title>
        <authorList>
            <person name="Gostincar C."/>
            <person name="Turk M."/>
            <person name="Zajc J."/>
            <person name="Gunde-Cimerman N."/>
        </authorList>
    </citation>
    <scope>NUCLEOTIDE SEQUENCE [LARGE SCALE GENOMIC DNA]</scope>
    <source>
        <strain evidence="5 6">EXF-1645</strain>
    </source>
</reference>
<dbReference type="Pfam" id="PF00135">
    <property type="entry name" value="COesterase"/>
    <property type="match status" value="1"/>
</dbReference>
<name>A0A4V4LEW2_AURPU</name>
<comment type="similarity">
    <text evidence="1 3">Belongs to the type-B carboxylesterase/lipase family.</text>
</comment>
<protein>
    <recommendedName>
        <fullName evidence="3">Carboxylic ester hydrolase</fullName>
        <ecNumber evidence="3">3.1.1.-</ecNumber>
    </recommendedName>
</protein>
<dbReference type="InterPro" id="IPR019826">
    <property type="entry name" value="Carboxylesterase_B_AS"/>
</dbReference>
<dbReference type="EC" id="3.1.1.-" evidence="3"/>
<dbReference type="PROSITE" id="PS00122">
    <property type="entry name" value="CARBOXYLESTERASE_B_1"/>
    <property type="match status" value="1"/>
</dbReference>
<accession>A0A4V4LEW2</accession>
<organism evidence="5 6">
    <name type="scientific">Aureobasidium pullulans</name>
    <name type="common">Black yeast</name>
    <name type="synonym">Pullularia pullulans</name>
    <dbReference type="NCBI Taxonomy" id="5580"/>
    <lineage>
        <taxon>Eukaryota</taxon>
        <taxon>Fungi</taxon>
        <taxon>Dikarya</taxon>
        <taxon>Ascomycota</taxon>
        <taxon>Pezizomycotina</taxon>
        <taxon>Dothideomycetes</taxon>
        <taxon>Dothideomycetidae</taxon>
        <taxon>Dothideales</taxon>
        <taxon>Saccotheciaceae</taxon>
        <taxon>Aureobasidium</taxon>
    </lineage>
</organism>
<dbReference type="InterPro" id="IPR050309">
    <property type="entry name" value="Type-B_Carboxylest/Lipase"/>
</dbReference>
<proteinExistence type="inferred from homology"/>
<gene>
    <name evidence="5" type="ORF">D6C78_05274</name>
</gene>
<keyword evidence="2 3" id="KW-0378">Hydrolase</keyword>
<evidence type="ECO:0000256" key="3">
    <source>
        <dbReference type="RuleBase" id="RU361235"/>
    </source>
</evidence>
<dbReference type="GO" id="GO:0016787">
    <property type="term" value="F:hydrolase activity"/>
    <property type="evidence" value="ECO:0007669"/>
    <property type="project" value="UniProtKB-KW"/>
</dbReference>
<dbReference type="InterPro" id="IPR002018">
    <property type="entry name" value="CarbesteraseB"/>
</dbReference>
<feature type="domain" description="Carboxylesterase type B" evidence="4">
    <location>
        <begin position="49"/>
        <end position="516"/>
    </location>
</feature>
<evidence type="ECO:0000259" key="4">
    <source>
        <dbReference type="Pfam" id="PF00135"/>
    </source>
</evidence>